<dbReference type="Gene3D" id="3.90.25.10">
    <property type="entry name" value="UDP-galactose 4-epimerase, domain 1"/>
    <property type="match status" value="1"/>
</dbReference>
<accession>A0A481Z7L4</accession>
<proteinExistence type="predicted"/>
<dbReference type="SUPFAM" id="SSF51735">
    <property type="entry name" value="NAD(P)-binding Rossmann-fold domains"/>
    <property type="match status" value="1"/>
</dbReference>
<reference evidence="7" key="1">
    <citation type="journal article" date="2019" name="MBio">
        <title>Virus Genomes from Deep Sea Sediments Expand the Ocean Megavirome and Support Independent Origins of Viral Gigantism.</title>
        <authorList>
            <person name="Backstrom D."/>
            <person name="Yutin N."/>
            <person name="Jorgensen S.L."/>
            <person name="Dharamshi J."/>
            <person name="Homa F."/>
            <person name="Zaremba-Niedwiedzka K."/>
            <person name="Spang A."/>
            <person name="Wolf Y.I."/>
            <person name="Koonin E.V."/>
            <person name="Ettema T.J."/>
        </authorList>
    </citation>
    <scope>NUCLEOTIDE SEQUENCE</scope>
</reference>
<evidence type="ECO:0000256" key="4">
    <source>
        <dbReference type="ARBA" id="ARBA00023027"/>
    </source>
</evidence>
<evidence type="ECO:0000256" key="5">
    <source>
        <dbReference type="ARBA" id="ARBA00023235"/>
    </source>
</evidence>
<keyword evidence="4" id="KW-0520">NAD</keyword>
<protein>
    <recommendedName>
        <fullName evidence="3">UDP-glucose 4-epimerase</fullName>
        <ecNumber evidence="3">5.1.3.2</ecNumber>
    </recommendedName>
</protein>
<comment type="catalytic activity">
    <reaction evidence="1">
        <text>UDP-alpha-D-glucose = UDP-alpha-D-galactose</text>
        <dbReference type="Rhea" id="RHEA:22168"/>
        <dbReference type="ChEBI" id="CHEBI:58885"/>
        <dbReference type="ChEBI" id="CHEBI:66914"/>
        <dbReference type="EC" id="5.1.3.2"/>
    </reaction>
</comment>
<dbReference type="EMBL" id="MK500566">
    <property type="protein sequence ID" value="QBK91883.1"/>
    <property type="molecule type" value="Genomic_DNA"/>
</dbReference>
<evidence type="ECO:0000256" key="3">
    <source>
        <dbReference type="ARBA" id="ARBA00013189"/>
    </source>
</evidence>
<dbReference type="PANTHER" id="PTHR43725">
    <property type="entry name" value="UDP-GLUCOSE 4-EPIMERASE"/>
    <property type="match status" value="1"/>
</dbReference>
<feature type="domain" description="NAD(P)-binding" evidence="6">
    <location>
        <begin position="4"/>
        <end position="331"/>
    </location>
</feature>
<comment type="cofactor">
    <cofactor evidence="2">
        <name>NAD(+)</name>
        <dbReference type="ChEBI" id="CHEBI:57540"/>
    </cofactor>
</comment>
<evidence type="ECO:0000256" key="1">
    <source>
        <dbReference type="ARBA" id="ARBA00000083"/>
    </source>
</evidence>
<dbReference type="PRINTS" id="PR01713">
    <property type="entry name" value="NUCEPIMERASE"/>
</dbReference>
<dbReference type="PANTHER" id="PTHR43725:SF47">
    <property type="entry name" value="UDP-GLUCOSE 4-EPIMERASE"/>
    <property type="match status" value="1"/>
</dbReference>
<evidence type="ECO:0000256" key="2">
    <source>
        <dbReference type="ARBA" id="ARBA00001911"/>
    </source>
</evidence>
<keyword evidence="5" id="KW-0413">Isomerase</keyword>
<evidence type="ECO:0000313" key="7">
    <source>
        <dbReference type="EMBL" id="QBK91883.1"/>
    </source>
</evidence>
<dbReference type="InterPro" id="IPR005886">
    <property type="entry name" value="UDP_G4E"/>
</dbReference>
<name>A0A481Z7L4_9VIRU</name>
<dbReference type="GO" id="GO:0003978">
    <property type="term" value="F:UDP-glucose 4-epimerase activity"/>
    <property type="evidence" value="ECO:0007669"/>
    <property type="project" value="UniProtKB-EC"/>
</dbReference>
<sequence length="334" mass="37692">MEILVTGGAGYIGSHTCLELLRAGHQIVIVDNFATSTVHNYKVLQEKYPAALQLESGDLCDEEFVERVFQKYSIKTVIHFAAYKSVGESVREPLKYYENNIGCTLSLLKTMKRHHVHNLIFSSSAAVYGEPQYLPIDEKHPCNPQSPYGKTKYFIEEILKDVASSDPAFQCVLLRYFNPVGTDLSGILRENTKGTPENLMPYMVKVVHNNIREDDEDYDHLNVYGTDYDTKDGTGVRDYIHVSDLALGHLSALKLFEKEDDENVHTYNLGTGTGYSVWEMVQAMNKASGKRITMAFAKRRPGDVAVCYADATKAYEEMGWKATYDLEMMCKTSL</sequence>
<dbReference type="InterPro" id="IPR016040">
    <property type="entry name" value="NAD(P)-bd_dom"/>
</dbReference>
<organism evidence="7">
    <name type="scientific">Pithovirus LCPAC304</name>
    <dbReference type="NCBI Taxonomy" id="2506594"/>
    <lineage>
        <taxon>Viruses</taxon>
        <taxon>Pithoviruses</taxon>
    </lineage>
</organism>
<evidence type="ECO:0000259" key="6">
    <source>
        <dbReference type="Pfam" id="PF16363"/>
    </source>
</evidence>
<dbReference type="InterPro" id="IPR036291">
    <property type="entry name" value="NAD(P)-bd_dom_sf"/>
</dbReference>
<dbReference type="Pfam" id="PF16363">
    <property type="entry name" value="GDP_Man_Dehyd"/>
    <property type="match status" value="1"/>
</dbReference>
<dbReference type="CDD" id="cd05247">
    <property type="entry name" value="UDP_G4E_1_SDR_e"/>
    <property type="match status" value="1"/>
</dbReference>
<dbReference type="GO" id="GO:0033499">
    <property type="term" value="P:galactose catabolic process via UDP-galactose, Leloir pathway"/>
    <property type="evidence" value="ECO:0007669"/>
    <property type="project" value="TreeGrafter"/>
</dbReference>
<dbReference type="EC" id="5.1.3.2" evidence="3"/>
<dbReference type="Gene3D" id="3.40.50.720">
    <property type="entry name" value="NAD(P)-binding Rossmann-like Domain"/>
    <property type="match status" value="1"/>
</dbReference>
<dbReference type="NCBIfam" id="TIGR01179">
    <property type="entry name" value="galE"/>
    <property type="match status" value="1"/>
</dbReference>
<gene>
    <name evidence="7" type="ORF">LCPAC304_02240</name>
</gene>